<sequence length="82" mass="9082">MEYVCRIFKSTKQTNKSGKIIGLDPPLGNFQLQKHDLCRTHHPVGAGEVKHAIRTIGNMTLQHVGIKMSSFSLPIRAGTLRA</sequence>
<organism evidence="1 2">
    <name type="scientific">Candidatus Chisholmbacteria bacterium RIFCSPHIGHO2_01_FULL_49_18</name>
    <dbReference type="NCBI Taxonomy" id="1797590"/>
    <lineage>
        <taxon>Bacteria</taxon>
        <taxon>Candidatus Chisholmiibacteriota</taxon>
    </lineage>
</organism>
<dbReference type="AlphaFoldDB" id="A0A1G1VP74"/>
<evidence type="ECO:0000313" key="1">
    <source>
        <dbReference type="EMBL" id="OGY17185.1"/>
    </source>
</evidence>
<accession>A0A1G1VP74</accession>
<proteinExistence type="predicted"/>
<name>A0A1G1VP74_9BACT</name>
<protein>
    <submittedName>
        <fullName evidence="1">Uncharacterized protein</fullName>
    </submittedName>
</protein>
<comment type="caution">
    <text evidence="1">The sequence shown here is derived from an EMBL/GenBank/DDBJ whole genome shotgun (WGS) entry which is preliminary data.</text>
</comment>
<reference evidence="1 2" key="1">
    <citation type="journal article" date="2016" name="Nat. Commun.">
        <title>Thousands of microbial genomes shed light on interconnected biogeochemical processes in an aquifer system.</title>
        <authorList>
            <person name="Anantharaman K."/>
            <person name="Brown C.T."/>
            <person name="Hug L.A."/>
            <person name="Sharon I."/>
            <person name="Castelle C.J."/>
            <person name="Probst A.J."/>
            <person name="Thomas B.C."/>
            <person name="Singh A."/>
            <person name="Wilkins M.J."/>
            <person name="Karaoz U."/>
            <person name="Brodie E.L."/>
            <person name="Williams K.H."/>
            <person name="Hubbard S.S."/>
            <person name="Banfield J.F."/>
        </authorList>
    </citation>
    <scope>NUCLEOTIDE SEQUENCE [LARGE SCALE GENOMIC DNA]</scope>
</reference>
<gene>
    <name evidence="1" type="ORF">A2785_04175</name>
</gene>
<dbReference type="Proteomes" id="UP000179069">
    <property type="component" value="Unassembled WGS sequence"/>
</dbReference>
<dbReference type="EMBL" id="MHCI01000005">
    <property type="protein sequence ID" value="OGY17185.1"/>
    <property type="molecule type" value="Genomic_DNA"/>
</dbReference>
<evidence type="ECO:0000313" key="2">
    <source>
        <dbReference type="Proteomes" id="UP000179069"/>
    </source>
</evidence>